<dbReference type="Proteomes" id="UP000007797">
    <property type="component" value="Unassembled WGS sequence"/>
</dbReference>
<reference evidence="2" key="1">
    <citation type="journal article" date="2011" name="Genome Res.">
        <title>Phylogeny-wide analysis of social amoeba genomes highlights ancient origins for complex intercellular communication.</title>
        <authorList>
            <person name="Heidel A.J."/>
            <person name="Lawal H.M."/>
            <person name="Felder M."/>
            <person name="Schilde C."/>
            <person name="Helps N.R."/>
            <person name="Tunggal B."/>
            <person name="Rivero F."/>
            <person name="John U."/>
            <person name="Schleicher M."/>
            <person name="Eichinger L."/>
            <person name="Platzer M."/>
            <person name="Noegel A.A."/>
            <person name="Schaap P."/>
            <person name="Gloeckner G."/>
        </authorList>
    </citation>
    <scope>NUCLEOTIDE SEQUENCE [LARGE SCALE GENOMIC DNA]</scope>
    <source>
        <strain evidence="2">SH3</strain>
    </source>
</reference>
<accession>F4PIX2</accession>
<evidence type="ECO:0000313" key="1">
    <source>
        <dbReference type="EMBL" id="EGG24258.1"/>
    </source>
</evidence>
<organism evidence="1 2">
    <name type="scientific">Cavenderia fasciculata</name>
    <name type="common">Slime mold</name>
    <name type="synonym">Dictyostelium fasciculatum</name>
    <dbReference type="NCBI Taxonomy" id="261658"/>
    <lineage>
        <taxon>Eukaryota</taxon>
        <taxon>Amoebozoa</taxon>
        <taxon>Evosea</taxon>
        <taxon>Eumycetozoa</taxon>
        <taxon>Dictyostelia</taxon>
        <taxon>Acytosteliales</taxon>
        <taxon>Cavenderiaceae</taxon>
        <taxon>Cavenderia</taxon>
    </lineage>
</organism>
<dbReference type="AlphaFoldDB" id="F4PIX2"/>
<sequence length="96" mass="11716">MNNDFYNSNNSQQRSTELFSRILNHVIIRRCSKMSYSWEELKDNIDQLSRYGYIDQIKRVVEYQEQVVYSKYRWTSDKDRDIPYTPHLVTVIKDLE</sequence>
<keyword evidence="2" id="KW-1185">Reference proteome</keyword>
<dbReference type="RefSeq" id="XP_004362109.1">
    <property type="nucleotide sequence ID" value="XM_004362052.1"/>
</dbReference>
<protein>
    <submittedName>
        <fullName evidence="1">Uncharacterized protein</fullName>
    </submittedName>
</protein>
<gene>
    <name evidence="1" type="ORF">DFA_06408</name>
</gene>
<evidence type="ECO:0000313" key="2">
    <source>
        <dbReference type="Proteomes" id="UP000007797"/>
    </source>
</evidence>
<proteinExistence type="predicted"/>
<dbReference type="GeneID" id="14876020"/>
<name>F4PIX2_CACFS</name>
<dbReference type="KEGG" id="dfa:DFA_06408"/>
<dbReference type="EMBL" id="GL883007">
    <property type="protein sequence ID" value="EGG24258.1"/>
    <property type="molecule type" value="Genomic_DNA"/>
</dbReference>